<sequence>MLEKQEILLGGVHWRWLEGGQGEPLILFAGFGDSNKTFVRLARQLTNQYQVFLPETPGFDDDPDLAPEDCGLSAQVERMGRWMESLGIKNPILGGNSSGGQLAVLLGLKTKPKALILLAPQGMASPDFTPYSHKPNCPQTEDDFAQILAQLYHQPPQLASDQMAYLLTRQQARWERLNQIRAQIRTEPLHQLNDQLTGLDCPTLLIWGRSDQRIPPSLAQYWLKALPQVTYHLLEACGHLPQIEQTQLTSQLILSFLNPK</sequence>
<gene>
    <name evidence="2" type="ORF">A2527_01185</name>
</gene>
<accession>A0A1F6GEL2</accession>
<dbReference type="SUPFAM" id="SSF53474">
    <property type="entry name" value="alpha/beta-Hydrolases"/>
    <property type="match status" value="1"/>
</dbReference>
<dbReference type="EMBL" id="MFNE01000011">
    <property type="protein sequence ID" value="OGG96534.1"/>
    <property type="molecule type" value="Genomic_DNA"/>
</dbReference>
<feature type="domain" description="AB hydrolase-1" evidence="1">
    <location>
        <begin position="26"/>
        <end position="245"/>
    </location>
</feature>
<dbReference type="STRING" id="1817772.A2527_01185"/>
<evidence type="ECO:0000259" key="1">
    <source>
        <dbReference type="Pfam" id="PF12697"/>
    </source>
</evidence>
<dbReference type="Gene3D" id="3.40.50.1820">
    <property type="entry name" value="alpha/beta hydrolase"/>
    <property type="match status" value="1"/>
</dbReference>
<dbReference type="PANTHER" id="PTHR43798">
    <property type="entry name" value="MONOACYLGLYCEROL LIPASE"/>
    <property type="match status" value="1"/>
</dbReference>
<protein>
    <recommendedName>
        <fullName evidence="1">AB hydrolase-1 domain-containing protein</fullName>
    </recommendedName>
</protein>
<name>A0A1F6GEL2_9PROT</name>
<dbReference type="InterPro" id="IPR050266">
    <property type="entry name" value="AB_hydrolase_sf"/>
</dbReference>
<dbReference type="PRINTS" id="PR00111">
    <property type="entry name" value="ABHYDROLASE"/>
</dbReference>
<organism evidence="2 3">
    <name type="scientific">Candidatus Lambdaproteobacteria bacterium RIFOXYD2_FULL_50_16</name>
    <dbReference type="NCBI Taxonomy" id="1817772"/>
    <lineage>
        <taxon>Bacteria</taxon>
        <taxon>Pseudomonadati</taxon>
        <taxon>Pseudomonadota</taxon>
        <taxon>Candidatus Lambdaproteobacteria</taxon>
    </lineage>
</organism>
<dbReference type="InterPro" id="IPR029058">
    <property type="entry name" value="AB_hydrolase_fold"/>
</dbReference>
<dbReference type="GO" id="GO:0016020">
    <property type="term" value="C:membrane"/>
    <property type="evidence" value="ECO:0007669"/>
    <property type="project" value="TreeGrafter"/>
</dbReference>
<dbReference type="InterPro" id="IPR000073">
    <property type="entry name" value="AB_hydrolase_1"/>
</dbReference>
<evidence type="ECO:0000313" key="3">
    <source>
        <dbReference type="Proteomes" id="UP000178449"/>
    </source>
</evidence>
<dbReference type="PANTHER" id="PTHR43798:SF33">
    <property type="entry name" value="HYDROLASE, PUTATIVE (AFU_ORTHOLOGUE AFUA_2G14860)-RELATED"/>
    <property type="match status" value="1"/>
</dbReference>
<dbReference type="Proteomes" id="UP000178449">
    <property type="component" value="Unassembled WGS sequence"/>
</dbReference>
<reference evidence="2 3" key="1">
    <citation type="journal article" date="2016" name="Nat. Commun.">
        <title>Thousands of microbial genomes shed light on interconnected biogeochemical processes in an aquifer system.</title>
        <authorList>
            <person name="Anantharaman K."/>
            <person name="Brown C.T."/>
            <person name="Hug L.A."/>
            <person name="Sharon I."/>
            <person name="Castelle C.J."/>
            <person name="Probst A.J."/>
            <person name="Thomas B.C."/>
            <person name="Singh A."/>
            <person name="Wilkins M.J."/>
            <person name="Karaoz U."/>
            <person name="Brodie E.L."/>
            <person name="Williams K.H."/>
            <person name="Hubbard S.S."/>
            <person name="Banfield J.F."/>
        </authorList>
    </citation>
    <scope>NUCLEOTIDE SEQUENCE [LARGE SCALE GENOMIC DNA]</scope>
</reference>
<evidence type="ECO:0000313" key="2">
    <source>
        <dbReference type="EMBL" id="OGG96534.1"/>
    </source>
</evidence>
<proteinExistence type="predicted"/>
<dbReference type="Pfam" id="PF12697">
    <property type="entry name" value="Abhydrolase_6"/>
    <property type="match status" value="1"/>
</dbReference>
<dbReference type="AlphaFoldDB" id="A0A1F6GEL2"/>
<comment type="caution">
    <text evidence="2">The sequence shown here is derived from an EMBL/GenBank/DDBJ whole genome shotgun (WGS) entry which is preliminary data.</text>
</comment>